<gene>
    <name evidence="1" type="ORF">L1987_14363</name>
</gene>
<sequence>MEACLRVCVTLLLLTTACLVRFDSQTSLIFTSYSRTATFRDMNVLFVLVFMDIAAAGYNLIQLVIRGLLSSHLKPDMRGSYRHLAWLSFLFDQAVVYMIFAANSACLMVAVYAITGEHHLFWMKLCNKFTRFCTQIGGALLCGYIAFLLMAVVSCLSAYSLFRHYSPKTFLVLK</sequence>
<comment type="caution">
    <text evidence="1">The sequence shown here is derived from an EMBL/GenBank/DDBJ whole genome shotgun (WGS) entry which is preliminary data.</text>
</comment>
<proteinExistence type="predicted"/>
<name>A0ACB9J2I4_9ASTR</name>
<dbReference type="EMBL" id="CM042022">
    <property type="protein sequence ID" value="KAI3814719.1"/>
    <property type="molecule type" value="Genomic_DNA"/>
</dbReference>
<keyword evidence="2" id="KW-1185">Reference proteome</keyword>
<accession>A0ACB9J2I4</accession>
<reference evidence="2" key="1">
    <citation type="journal article" date="2022" name="Mol. Ecol. Resour.">
        <title>The genomes of chicory, endive, great burdock and yacon provide insights into Asteraceae palaeo-polyploidization history and plant inulin production.</title>
        <authorList>
            <person name="Fan W."/>
            <person name="Wang S."/>
            <person name="Wang H."/>
            <person name="Wang A."/>
            <person name="Jiang F."/>
            <person name="Liu H."/>
            <person name="Zhao H."/>
            <person name="Xu D."/>
            <person name="Zhang Y."/>
        </authorList>
    </citation>
    <scope>NUCLEOTIDE SEQUENCE [LARGE SCALE GENOMIC DNA]</scope>
    <source>
        <strain evidence="2">cv. Yunnan</strain>
    </source>
</reference>
<reference evidence="1 2" key="2">
    <citation type="journal article" date="2022" name="Mol. Ecol. Resour.">
        <title>The genomes of chicory, endive, great burdock and yacon provide insights into Asteraceae paleo-polyploidization history and plant inulin production.</title>
        <authorList>
            <person name="Fan W."/>
            <person name="Wang S."/>
            <person name="Wang H."/>
            <person name="Wang A."/>
            <person name="Jiang F."/>
            <person name="Liu H."/>
            <person name="Zhao H."/>
            <person name="Xu D."/>
            <person name="Zhang Y."/>
        </authorList>
    </citation>
    <scope>NUCLEOTIDE SEQUENCE [LARGE SCALE GENOMIC DNA]</scope>
    <source>
        <strain evidence="2">cv. Yunnan</strain>
        <tissue evidence="1">Leaves</tissue>
    </source>
</reference>
<evidence type="ECO:0000313" key="1">
    <source>
        <dbReference type="EMBL" id="KAI3814719.1"/>
    </source>
</evidence>
<protein>
    <submittedName>
        <fullName evidence="1">Uncharacterized protein</fullName>
    </submittedName>
</protein>
<dbReference type="Proteomes" id="UP001056120">
    <property type="component" value="Linkage Group LG05"/>
</dbReference>
<evidence type="ECO:0000313" key="2">
    <source>
        <dbReference type="Proteomes" id="UP001056120"/>
    </source>
</evidence>
<organism evidence="1 2">
    <name type="scientific">Smallanthus sonchifolius</name>
    <dbReference type="NCBI Taxonomy" id="185202"/>
    <lineage>
        <taxon>Eukaryota</taxon>
        <taxon>Viridiplantae</taxon>
        <taxon>Streptophyta</taxon>
        <taxon>Embryophyta</taxon>
        <taxon>Tracheophyta</taxon>
        <taxon>Spermatophyta</taxon>
        <taxon>Magnoliopsida</taxon>
        <taxon>eudicotyledons</taxon>
        <taxon>Gunneridae</taxon>
        <taxon>Pentapetalae</taxon>
        <taxon>asterids</taxon>
        <taxon>campanulids</taxon>
        <taxon>Asterales</taxon>
        <taxon>Asteraceae</taxon>
        <taxon>Asteroideae</taxon>
        <taxon>Heliantheae alliance</taxon>
        <taxon>Millerieae</taxon>
        <taxon>Smallanthus</taxon>
    </lineage>
</organism>